<evidence type="ECO:0000313" key="1">
    <source>
        <dbReference type="EMBL" id="CDS01419.1"/>
    </source>
</evidence>
<dbReference type="AlphaFoldDB" id="A0A0F7S291"/>
<proteinExistence type="predicted"/>
<organism evidence="1 2">
    <name type="scientific">Sporisorium scitamineum</name>
    <dbReference type="NCBI Taxonomy" id="49012"/>
    <lineage>
        <taxon>Eukaryota</taxon>
        <taxon>Fungi</taxon>
        <taxon>Dikarya</taxon>
        <taxon>Basidiomycota</taxon>
        <taxon>Ustilaginomycotina</taxon>
        <taxon>Ustilaginomycetes</taxon>
        <taxon>Ustilaginales</taxon>
        <taxon>Ustilaginaceae</taxon>
        <taxon>Sporisorium</taxon>
    </lineage>
</organism>
<gene>
    <name evidence="1" type="primary">SSCI66090.1</name>
</gene>
<dbReference type="EMBL" id="CCFA01003923">
    <property type="protein sequence ID" value="CDS01419.1"/>
    <property type="molecule type" value="Genomic_DNA"/>
</dbReference>
<keyword evidence="2" id="KW-1185">Reference proteome</keyword>
<dbReference type="Proteomes" id="UP000242770">
    <property type="component" value="Unassembled WGS sequence"/>
</dbReference>
<reference evidence="2" key="1">
    <citation type="submission" date="2014-06" db="EMBL/GenBank/DDBJ databases">
        <authorList>
            <person name="Berkman P.J."/>
        </authorList>
    </citation>
    <scope>NUCLEOTIDE SEQUENCE [LARGE SCALE GENOMIC DNA]</scope>
</reference>
<sequence length="35" mass="3950">MARPYALMVFDRPINGMLALAKPFASAMARFRGFM</sequence>
<name>A0A0F7S291_9BASI</name>
<accession>A0A0F7S291</accession>
<evidence type="ECO:0000313" key="2">
    <source>
        <dbReference type="Proteomes" id="UP000242770"/>
    </source>
</evidence>
<protein>
    <submittedName>
        <fullName evidence="1">Uncharacterized protein</fullName>
    </submittedName>
</protein>